<keyword evidence="3" id="KW-1003">Cell membrane</keyword>
<dbReference type="Gene3D" id="1.20.58.390">
    <property type="entry name" value="Neurotransmitter-gated ion-channel transmembrane domain"/>
    <property type="match status" value="1"/>
</dbReference>
<keyword evidence="10" id="KW-1071">Ligand-gated ion channel</keyword>
<evidence type="ECO:0000256" key="14">
    <source>
        <dbReference type="ARBA" id="ARBA00073427"/>
    </source>
</evidence>
<feature type="transmembrane region" description="Helical" evidence="16">
    <location>
        <begin position="689"/>
        <end position="707"/>
    </location>
</feature>
<keyword evidence="2 16" id="KW-0813">Transport</keyword>
<reference evidence="19" key="1">
    <citation type="submission" date="2022-01" db="EMBL/GenBank/DDBJ databases">
        <authorList>
            <person name="King R."/>
        </authorList>
    </citation>
    <scope>NUCLEOTIDE SEQUENCE</scope>
</reference>
<dbReference type="Proteomes" id="UP001153620">
    <property type="component" value="Chromosome 1"/>
</dbReference>
<accession>A0A9P0NCK6</accession>
<evidence type="ECO:0000256" key="11">
    <source>
        <dbReference type="ARBA" id="ARBA00023303"/>
    </source>
</evidence>
<evidence type="ECO:0000256" key="6">
    <source>
        <dbReference type="ARBA" id="ARBA00022989"/>
    </source>
</evidence>
<evidence type="ECO:0000256" key="5">
    <source>
        <dbReference type="ARBA" id="ARBA00022729"/>
    </source>
</evidence>
<keyword evidence="9" id="KW-0325">Glycoprotein</keyword>
<dbReference type="InterPro" id="IPR036719">
    <property type="entry name" value="Neuro-gated_channel_TM_sf"/>
</dbReference>
<dbReference type="SUPFAM" id="SSF63712">
    <property type="entry name" value="Nicotinic receptor ligand binding domain-like"/>
    <property type="match status" value="1"/>
</dbReference>
<keyword evidence="20" id="KW-1185">Reference proteome</keyword>
<dbReference type="PROSITE" id="PS00236">
    <property type="entry name" value="NEUROTR_ION_CHANNEL"/>
    <property type="match status" value="1"/>
</dbReference>
<dbReference type="Pfam" id="PF02931">
    <property type="entry name" value="Neur_chan_LBD"/>
    <property type="match status" value="1"/>
</dbReference>
<keyword evidence="6 16" id="KW-1133">Transmembrane helix</keyword>
<proteinExistence type="inferred from homology"/>
<dbReference type="EMBL" id="OU895877">
    <property type="protein sequence ID" value="CAH1710147.1"/>
    <property type="molecule type" value="Genomic_DNA"/>
</dbReference>
<reference evidence="19" key="2">
    <citation type="submission" date="2022-10" db="EMBL/GenBank/DDBJ databases">
        <authorList>
            <consortium name="ENA_rothamsted_submissions"/>
            <consortium name="culmorum"/>
            <person name="King R."/>
        </authorList>
    </citation>
    <scope>NUCLEOTIDE SEQUENCE</scope>
</reference>
<dbReference type="AlphaFoldDB" id="A0A9P0NCK6"/>
<feature type="domain" description="Neurotransmitter-gated ion-channel transmembrane" evidence="18">
    <location>
        <begin position="303"/>
        <end position="471"/>
    </location>
</feature>
<dbReference type="OrthoDB" id="3176171at2759"/>
<sequence length="708" mass="81719">MRHKIILLLECLTIALAQDFHSVEPPTHFFSIVPPANVESQIAKVNGSRDKGPANSEFCPSLENADLLTDEEFFEHLVHPCRYDRIQRPKLHDDSGKSLPVNVYVRSFIYYLQNLDTHDLQFKMQTLLQMRFVDPRLAFKAVAPKRIYPVTGEEDLRKKIWVPHVFFSNERDSGVLGTYGHHILTSISPDGTVIISSRLQATLFCPMDLRKFPFDSQECKGTLECWMYNASQVQLHWEKFSPLTMGPDKILTEYILTNTSTTEEMVIANENDLRHGAFVGNYSSIIFKFKVDRQAGFYILEYYLPSVMIVGISWVSFYLQADQTAPRAMLGASAMLAFITLSSAQNKILPKVSYIKALEIWSMACTAFIFMSLVEFAFVNVIWRRRKHVELKKVNATNILKHTLTAKDVRTALGIDTSRSVASIPSAVQNDEEFLNDKTRIDKRSSVDFASKIQMDGFTQSISMHRSNSCTDLNELIKRNVHNSNDFIVKANNENDESFKKFNNLIHSSSFSHQNGEKKTMFEENILMNDDHLLKNISEKKSKFDKLPRIESETSLNTKNKVKFDDSECRVRRKSYMVPVILTEGQNGEYEMEMDTSNAIRNNSNAIEIIIKDDDSDAGSLGNKIEDYSKDNLKKGNHLTQLHHTIYDGWTRMTPHELSNWIDKYDDFYNCFELLHQLDLFDCRRSRTFFPFSFAVFNVFYWTFVYLF</sequence>
<dbReference type="InterPro" id="IPR036734">
    <property type="entry name" value="Neur_chan_lig-bd_sf"/>
</dbReference>
<comment type="subcellular location">
    <subcellularLocation>
        <location evidence="1">Cell membrane</location>
        <topology evidence="1">Multi-pass membrane protein</topology>
    </subcellularLocation>
</comment>
<evidence type="ECO:0000256" key="12">
    <source>
        <dbReference type="ARBA" id="ARBA00051122"/>
    </source>
</evidence>
<dbReference type="PRINTS" id="PR00252">
    <property type="entry name" value="NRIONCHANNEL"/>
</dbReference>
<keyword evidence="7 16" id="KW-0406">Ion transport</keyword>
<evidence type="ECO:0000259" key="18">
    <source>
        <dbReference type="Pfam" id="PF02932"/>
    </source>
</evidence>
<dbReference type="GO" id="GO:0005254">
    <property type="term" value="F:chloride channel activity"/>
    <property type="evidence" value="ECO:0007669"/>
    <property type="project" value="UniProtKB-ARBA"/>
</dbReference>
<evidence type="ECO:0000313" key="20">
    <source>
        <dbReference type="Proteomes" id="UP001153620"/>
    </source>
</evidence>
<evidence type="ECO:0000256" key="2">
    <source>
        <dbReference type="ARBA" id="ARBA00022448"/>
    </source>
</evidence>
<evidence type="ECO:0000256" key="8">
    <source>
        <dbReference type="ARBA" id="ARBA00023136"/>
    </source>
</evidence>
<protein>
    <recommendedName>
        <fullName evidence="14">pH-sensitive chloride channel 2</fullName>
    </recommendedName>
    <alternativeName>
        <fullName evidence="15">Ligand-gated chloride channel protein hodor</fullName>
    </alternativeName>
</protein>
<dbReference type="InterPro" id="IPR038050">
    <property type="entry name" value="Neuro_actylchol_rec"/>
</dbReference>
<dbReference type="InterPro" id="IPR006028">
    <property type="entry name" value="GABAA/Glycine_rcpt"/>
</dbReference>
<comment type="catalytic activity">
    <reaction evidence="12">
        <text>chloride(in) = chloride(out)</text>
        <dbReference type="Rhea" id="RHEA:29823"/>
        <dbReference type="ChEBI" id="CHEBI:17996"/>
    </reaction>
    <physiologicalReaction direction="left-to-right" evidence="12">
        <dbReference type="Rhea" id="RHEA:29824"/>
    </physiologicalReaction>
</comment>
<feature type="transmembrane region" description="Helical" evidence="16">
    <location>
        <begin position="328"/>
        <end position="348"/>
    </location>
</feature>
<evidence type="ECO:0000256" key="15">
    <source>
        <dbReference type="ARBA" id="ARBA00082029"/>
    </source>
</evidence>
<evidence type="ECO:0000256" key="13">
    <source>
        <dbReference type="ARBA" id="ARBA00061606"/>
    </source>
</evidence>
<keyword evidence="5 16" id="KW-0732">Signal</keyword>
<comment type="similarity">
    <text evidence="13 16">Belongs to the ligand-gated ion channel (TC 1.A.9) family.</text>
</comment>
<feature type="transmembrane region" description="Helical" evidence="16">
    <location>
        <begin position="302"/>
        <end position="321"/>
    </location>
</feature>
<dbReference type="CDD" id="cd19049">
    <property type="entry name" value="LGIC_TM_anion"/>
    <property type="match status" value="1"/>
</dbReference>
<evidence type="ECO:0000256" key="16">
    <source>
        <dbReference type="RuleBase" id="RU000687"/>
    </source>
</evidence>
<dbReference type="InterPro" id="IPR006201">
    <property type="entry name" value="Neur_channel"/>
</dbReference>
<evidence type="ECO:0000256" key="1">
    <source>
        <dbReference type="ARBA" id="ARBA00004651"/>
    </source>
</evidence>
<keyword evidence="8 16" id="KW-0472">Membrane</keyword>
<evidence type="ECO:0000256" key="7">
    <source>
        <dbReference type="ARBA" id="ARBA00023065"/>
    </source>
</evidence>
<keyword evidence="11 16" id="KW-0407">Ion channel</keyword>
<evidence type="ECO:0000256" key="4">
    <source>
        <dbReference type="ARBA" id="ARBA00022692"/>
    </source>
</evidence>
<dbReference type="GO" id="GO:0005886">
    <property type="term" value="C:plasma membrane"/>
    <property type="evidence" value="ECO:0007669"/>
    <property type="project" value="UniProtKB-SubCell"/>
</dbReference>
<name>A0A9P0NCK6_9DIPT</name>
<dbReference type="GO" id="GO:0099095">
    <property type="term" value="F:ligand-gated monoatomic anion channel activity"/>
    <property type="evidence" value="ECO:0007669"/>
    <property type="project" value="UniProtKB-ARBA"/>
</dbReference>
<evidence type="ECO:0000256" key="3">
    <source>
        <dbReference type="ARBA" id="ARBA00022475"/>
    </source>
</evidence>
<evidence type="ECO:0000256" key="9">
    <source>
        <dbReference type="ARBA" id="ARBA00023180"/>
    </source>
</evidence>
<evidence type="ECO:0000259" key="17">
    <source>
        <dbReference type="Pfam" id="PF02931"/>
    </source>
</evidence>
<dbReference type="FunFam" id="2.70.170.10:FF:000042">
    <property type="entry name" value="Blast:Glycine receptor subunit alpha-3"/>
    <property type="match status" value="1"/>
</dbReference>
<dbReference type="InterPro" id="IPR018000">
    <property type="entry name" value="Neurotransmitter_ion_chnl_CS"/>
</dbReference>
<feature type="domain" description="Neurotransmitter-gated ion-channel ligand-binding" evidence="17">
    <location>
        <begin position="71"/>
        <end position="294"/>
    </location>
</feature>
<keyword evidence="4 16" id="KW-0812">Transmembrane</keyword>
<evidence type="ECO:0000313" key="19">
    <source>
        <dbReference type="EMBL" id="CAH1710147.1"/>
    </source>
</evidence>
<gene>
    <name evidence="19" type="ORF">CHIRRI_LOCUS1499</name>
</gene>
<dbReference type="Pfam" id="PF02932">
    <property type="entry name" value="Neur_chan_memb"/>
    <property type="match status" value="1"/>
</dbReference>
<dbReference type="PANTHER" id="PTHR18945">
    <property type="entry name" value="NEUROTRANSMITTER GATED ION CHANNEL"/>
    <property type="match status" value="1"/>
</dbReference>
<feature type="chain" id="PRO_5040544203" description="pH-sensitive chloride channel 2" evidence="16">
    <location>
        <begin position="18"/>
        <end position="708"/>
    </location>
</feature>
<dbReference type="PRINTS" id="PR00253">
    <property type="entry name" value="GABAARECEPTR"/>
</dbReference>
<organism evidence="19 20">
    <name type="scientific">Chironomus riparius</name>
    <dbReference type="NCBI Taxonomy" id="315576"/>
    <lineage>
        <taxon>Eukaryota</taxon>
        <taxon>Metazoa</taxon>
        <taxon>Ecdysozoa</taxon>
        <taxon>Arthropoda</taxon>
        <taxon>Hexapoda</taxon>
        <taxon>Insecta</taxon>
        <taxon>Pterygota</taxon>
        <taxon>Neoptera</taxon>
        <taxon>Endopterygota</taxon>
        <taxon>Diptera</taxon>
        <taxon>Nematocera</taxon>
        <taxon>Chironomoidea</taxon>
        <taxon>Chironomidae</taxon>
        <taxon>Chironominae</taxon>
        <taxon>Chironomus</taxon>
    </lineage>
</organism>
<dbReference type="GO" id="GO:0005230">
    <property type="term" value="F:extracellular ligand-gated monoatomic ion channel activity"/>
    <property type="evidence" value="ECO:0007669"/>
    <property type="project" value="InterPro"/>
</dbReference>
<feature type="transmembrane region" description="Helical" evidence="16">
    <location>
        <begin position="360"/>
        <end position="383"/>
    </location>
</feature>
<feature type="signal peptide" evidence="16">
    <location>
        <begin position="1"/>
        <end position="17"/>
    </location>
</feature>
<dbReference type="GO" id="GO:0004888">
    <property type="term" value="F:transmembrane signaling receptor activity"/>
    <property type="evidence" value="ECO:0007669"/>
    <property type="project" value="InterPro"/>
</dbReference>
<dbReference type="InterPro" id="IPR006029">
    <property type="entry name" value="Neurotrans-gated_channel_TM"/>
</dbReference>
<dbReference type="InterPro" id="IPR006202">
    <property type="entry name" value="Neur_chan_lig-bd"/>
</dbReference>
<evidence type="ECO:0000256" key="10">
    <source>
        <dbReference type="ARBA" id="ARBA00023286"/>
    </source>
</evidence>
<dbReference type="SUPFAM" id="SSF90112">
    <property type="entry name" value="Neurotransmitter-gated ion-channel transmembrane pore"/>
    <property type="match status" value="1"/>
</dbReference>
<dbReference type="Gene3D" id="2.70.170.10">
    <property type="entry name" value="Neurotransmitter-gated ion-channel ligand-binding domain"/>
    <property type="match status" value="1"/>
</dbReference>
<dbReference type="CDD" id="cd18987">
    <property type="entry name" value="LGIC_ECD_anion"/>
    <property type="match status" value="1"/>
</dbReference>